<name>A0A1G9QWV5_9FIRM</name>
<sequence>MLKIINNCIYHTRGDSGPLAYAPKLNGVLLTNYIATLSVKKSVDDDTYIYQKTFSNGTIFIDAADTNNLLPGKYVYDVQVSWTDNDGNKMIRTEGPFDYNLIADVTR</sequence>
<evidence type="ECO:0000313" key="1">
    <source>
        <dbReference type="EMBL" id="SDM15340.1"/>
    </source>
</evidence>
<keyword evidence="2" id="KW-1185">Reference proteome</keyword>
<evidence type="ECO:0008006" key="3">
    <source>
        <dbReference type="Google" id="ProtNLM"/>
    </source>
</evidence>
<evidence type="ECO:0000313" key="2">
    <source>
        <dbReference type="Proteomes" id="UP000199309"/>
    </source>
</evidence>
<reference evidence="1 2" key="1">
    <citation type="submission" date="2016-10" db="EMBL/GenBank/DDBJ databases">
        <authorList>
            <person name="de Groot N.N."/>
        </authorList>
    </citation>
    <scope>NUCLEOTIDE SEQUENCE [LARGE SCALE GENOMIC DNA]</scope>
    <source>
        <strain evidence="1 2">DSM 16981</strain>
    </source>
</reference>
<proteinExistence type="predicted"/>
<dbReference type="Proteomes" id="UP000199309">
    <property type="component" value="Unassembled WGS sequence"/>
</dbReference>
<accession>A0A1G9QWV5</accession>
<organism evidence="1 2">
    <name type="scientific">Megasphaera paucivorans</name>
    <dbReference type="NCBI Taxonomy" id="349095"/>
    <lineage>
        <taxon>Bacteria</taxon>
        <taxon>Bacillati</taxon>
        <taxon>Bacillota</taxon>
        <taxon>Negativicutes</taxon>
        <taxon>Veillonellales</taxon>
        <taxon>Veillonellaceae</taxon>
        <taxon>Megasphaera</taxon>
    </lineage>
</organism>
<gene>
    <name evidence="1" type="ORF">SAMN05660299_00309</name>
</gene>
<dbReference type="RefSeq" id="WP_091647564.1">
    <property type="nucleotide sequence ID" value="NZ_FNHQ01000002.1"/>
</dbReference>
<dbReference type="AlphaFoldDB" id="A0A1G9QWV5"/>
<dbReference type="OrthoDB" id="1625687at2"/>
<dbReference type="STRING" id="349095.SAMN05660299_00309"/>
<dbReference type="EMBL" id="FNHQ01000002">
    <property type="protein sequence ID" value="SDM15340.1"/>
    <property type="molecule type" value="Genomic_DNA"/>
</dbReference>
<protein>
    <recommendedName>
        <fullName evidence="3">BppU N-terminal domain-containing protein</fullName>
    </recommendedName>
</protein>